<keyword evidence="2" id="KW-1185">Reference proteome</keyword>
<sequence length="110" mass="12254">MLSAVILLPTEEDGVFDSAFLDFKSSPISHKSLSTTKSEHHSVSDPELVGMDDNALFTRSRCDFLDLVFENFFTLSQTKFLHFSSIPISHTFHISSLLSDLLLNLPPPIA</sequence>
<accession>A0A4R9LL60</accession>
<organism evidence="1 2">
    <name type="scientific">Leptospira ilyithenensis</name>
    <dbReference type="NCBI Taxonomy" id="2484901"/>
    <lineage>
        <taxon>Bacteria</taxon>
        <taxon>Pseudomonadati</taxon>
        <taxon>Spirochaetota</taxon>
        <taxon>Spirochaetia</taxon>
        <taxon>Leptospirales</taxon>
        <taxon>Leptospiraceae</taxon>
        <taxon>Leptospira</taxon>
    </lineage>
</organism>
<name>A0A4R9LL60_9LEPT</name>
<evidence type="ECO:0000313" key="1">
    <source>
        <dbReference type="EMBL" id="TGN06884.1"/>
    </source>
</evidence>
<dbReference type="EMBL" id="RQHV01000062">
    <property type="protein sequence ID" value="TGN06884.1"/>
    <property type="molecule type" value="Genomic_DNA"/>
</dbReference>
<protein>
    <submittedName>
        <fullName evidence="1">Uncharacterized protein</fullName>
    </submittedName>
</protein>
<evidence type="ECO:0000313" key="2">
    <source>
        <dbReference type="Proteomes" id="UP000298264"/>
    </source>
</evidence>
<dbReference type="Proteomes" id="UP000298264">
    <property type="component" value="Unassembled WGS sequence"/>
</dbReference>
<gene>
    <name evidence="1" type="ORF">EHS11_17235</name>
</gene>
<comment type="caution">
    <text evidence="1">The sequence shown here is derived from an EMBL/GenBank/DDBJ whole genome shotgun (WGS) entry which is preliminary data.</text>
</comment>
<dbReference type="AlphaFoldDB" id="A0A4R9LL60"/>
<proteinExistence type="predicted"/>
<reference evidence="1" key="1">
    <citation type="journal article" date="2019" name="PLoS Negl. Trop. Dis.">
        <title>Revisiting the worldwide diversity of Leptospira species in the environment.</title>
        <authorList>
            <person name="Vincent A.T."/>
            <person name="Schiettekatte O."/>
            <person name="Bourhy P."/>
            <person name="Veyrier F.J."/>
            <person name="Picardeau M."/>
        </authorList>
    </citation>
    <scope>NUCLEOTIDE SEQUENCE [LARGE SCALE GENOMIC DNA]</scope>
    <source>
        <strain evidence="1">201400974</strain>
    </source>
</reference>